<evidence type="ECO:0000313" key="3">
    <source>
        <dbReference type="Proteomes" id="UP000054560"/>
    </source>
</evidence>
<dbReference type="Gene3D" id="4.10.240.10">
    <property type="entry name" value="Zn(2)-C6 fungal-type DNA-binding domain"/>
    <property type="match status" value="1"/>
</dbReference>
<evidence type="ECO:0000313" key="2">
    <source>
        <dbReference type="EMBL" id="KNC76934.1"/>
    </source>
</evidence>
<reference evidence="2 3" key="1">
    <citation type="submission" date="2011-02" db="EMBL/GenBank/DDBJ databases">
        <title>The Genome Sequence of Sphaeroforma arctica JP610.</title>
        <authorList>
            <consortium name="The Broad Institute Genome Sequencing Platform"/>
            <person name="Russ C."/>
            <person name="Cuomo C."/>
            <person name="Young S.K."/>
            <person name="Zeng Q."/>
            <person name="Gargeya S."/>
            <person name="Alvarado L."/>
            <person name="Berlin A."/>
            <person name="Chapman S.B."/>
            <person name="Chen Z."/>
            <person name="Freedman E."/>
            <person name="Gellesch M."/>
            <person name="Goldberg J."/>
            <person name="Griggs A."/>
            <person name="Gujja S."/>
            <person name="Heilman E."/>
            <person name="Heiman D."/>
            <person name="Howarth C."/>
            <person name="Mehta T."/>
            <person name="Neiman D."/>
            <person name="Pearson M."/>
            <person name="Roberts A."/>
            <person name="Saif S."/>
            <person name="Shea T."/>
            <person name="Shenoy N."/>
            <person name="Sisk P."/>
            <person name="Stolte C."/>
            <person name="Sykes S."/>
            <person name="White J."/>
            <person name="Yandava C."/>
            <person name="Burger G."/>
            <person name="Gray M.W."/>
            <person name="Holland P.W.H."/>
            <person name="King N."/>
            <person name="Lang F.B.F."/>
            <person name="Roger A.J."/>
            <person name="Ruiz-Trillo I."/>
            <person name="Haas B."/>
            <person name="Nusbaum C."/>
            <person name="Birren B."/>
        </authorList>
    </citation>
    <scope>NUCLEOTIDE SEQUENCE [LARGE SCALE GENOMIC DNA]</scope>
    <source>
        <strain evidence="2 3">JP610</strain>
    </source>
</reference>
<dbReference type="CDD" id="cd00067">
    <property type="entry name" value="GAL4"/>
    <property type="match status" value="1"/>
</dbReference>
<dbReference type="GeneID" id="25911095"/>
<dbReference type="InterPro" id="IPR036864">
    <property type="entry name" value="Zn2-C6_fun-type_DNA-bd_sf"/>
</dbReference>
<protein>
    <recommendedName>
        <fullName evidence="1">Zn(2)-C6 fungal-type domain-containing protein</fullName>
    </recommendedName>
</protein>
<keyword evidence="3" id="KW-1185">Reference proteome</keyword>
<dbReference type="GO" id="GO:0008270">
    <property type="term" value="F:zinc ion binding"/>
    <property type="evidence" value="ECO:0007669"/>
    <property type="project" value="InterPro"/>
</dbReference>
<dbReference type="RefSeq" id="XP_014150836.1">
    <property type="nucleotide sequence ID" value="XM_014295361.1"/>
</dbReference>
<dbReference type="SMART" id="SM00066">
    <property type="entry name" value="GAL4"/>
    <property type="match status" value="1"/>
</dbReference>
<gene>
    <name evidence="2" type="ORF">SARC_10591</name>
</gene>
<organism evidence="2 3">
    <name type="scientific">Sphaeroforma arctica JP610</name>
    <dbReference type="NCBI Taxonomy" id="667725"/>
    <lineage>
        <taxon>Eukaryota</taxon>
        <taxon>Ichthyosporea</taxon>
        <taxon>Ichthyophonida</taxon>
        <taxon>Sphaeroforma</taxon>
    </lineage>
</organism>
<dbReference type="EMBL" id="KQ242908">
    <property type="protein sequence ID" value="KNC76934.1"/>
    <property type="molecule type" value="Genomic_DNA"/>
</dbReference>
<feature type="domain" description="Zn(2)-C6 fungal-type" evidence="1">
    <location>
        <begin position="25"/>
        <end position="57"/>
    </location>
</feature>
<dbReference type="Proteomes" id="UP000054560">
    <property type="component" value="Unassembled WGS sequence"/>
</dbReference>
<dbReference type="GO" id="GO:0000981">
    <property type="term" value="F:DNA-binding transcription factor activity, RNA polymerase II-specific"/>
    <property type="evidence" value="ECO:0007669"/>
    <property type="project" value="InterPro"/>
</dbReference>
<dbReference type="PROSITE" id="PS50048">
    <property type="entry name" value="ZN2_CY6_FUNGAL_2"/>
    <property type="match status" value="1"/>
</dbReference>
<sequence>MVGTEVKRPVSLTMNGSAKRRPLKACIPCRGMKRKCDIPEGETRCTRCIGKDLPCVSAPNRVANKRTDFAYGRSCTRCYQLKRSCSASDTSVYPCALCSRQNAKCEQRQTKHCKKTRTKDSKEANLVETRLSLAMNASYESLKGMDPDTLPEAFGLDYGSSSTWALLYFPRDISPLSVEFLYQARVVNCRLRDSNFTKKFCDTIVGQTLIELNTKTEAQYQQLLPHMKGKPGPPRRTQMLELTQIIDNKICSVVLTHLHDHTGVARLQFARLFVLDLNYLKIDEALTALPFETTLMTHSSMSSNASSCASEYNQQERVANSISSMGYPSVQTRGMLSQTFSTDSGIHGCSDTAIGANNRILPTTSNVQPGVIPPGVQMDAWLDMLESNLGNENWFPTVDLIALARQDQNIYHQLPDVIPSIDYNSTFLG</sequence>
<dbReference type="Pfam" id="PF00172">
    <property type="entry name" value="Zn_clus"/>
    <property type="match status" value="1"/>
</dbReference>
<evidence type="ECO:0000259" key="1">
    <source>
        <dbReference type="PROSITE" id="PS50048"/>
    </source>
</evidence>
<dbReference type="SUPFAM" id="SSF57701">
    <property type="entry name" value="Zn2/Cys6 DNA-binding domain"/>
    <property type="match status" value="1"/>
</dbReference>
<proteinExistence type="predicted"/>
<dbReference type="OrthoDB" id="4060227at2759"/>
<dbReference type="InterPro" id="IPR001138">
    <property type="entry name" value="Zn2Cys6_DnaBD"/>
</dbReference>
<dbReference type="AlphaFoldDB" id="A0A0L0FJG6"/>
<dbReference type="PROSITE" id="PS00463">
    <property type="entry name" value="ZN2_CY6_FUNGAL_1"/>
    <property type="match status" value="1"/>
</dbReference>
<accession>A0A0L0FJG6</accession>
<name>A0A0L0FJG6_9EUKA</name>